<dbReference type="InterPro" id="IPR052326">
    <property type="entry name" value="Diff-Dev_Assoc_Protein"/>
</dbReference>
<proteinExistence type="predicted"/>
<gene>
    <name evidence="3" type="ORF">BRAFLDRAFT_111050</name>
</gene>
<reference evidence="3" key="1">
    <citation type="journal article" date="2008" name="Nature">
        <title>The amphioxus genome and the evolution of the chordate karyotype.</title>
        <authorList>
            <consortium name="US DOE Joint Genome Institute (JGI-PGF)"/>
            <person name="Putnam N.H."/>
            <person name="Butts T."/>
            <person name="Ferrier D.E.K."/>
            <person name="Furlong R.F."/>
            <person name="Hellsten U."/>
            <person name="Kawashima T."/>
            <person name="Robinson-Rechavi M."/>
            <person name="Shoguchi E."/>
            <person name="Terry A."/>
            <person name="Yu J.-K."/>
            <person name="Benito-Gutierrez E.L."/>
            <person name="Dubchak I."/>
            <person name="Garcia-Fernandez J."/>
            <person name="Gibson-Brown J.J."/>
            <person name="Grigoriev I.V."/>
            <person name="Horton A.C."/>
            <person name="de Jong P.J."/>
            <person name="Jurka J."/>
            <person name="Kapitonov V.V."/>
            <person name="Kohara Y."/>
            <person name="Kuroki Y."/>
            <person name="Lindquist E."/>
            <person name="Lucas S."/>
            <person name="Osoegawa K."/>
            <person name="Pennacchio L.A."/>
            <person name="Salamov A.A."/>
            <person name="Satou Y."/>
            <person name="Sauka-Spengler T."/>
            <person name="Schmutz J."/>
            <person name="Shin-I T."/>
            <person name="Toyoda A."/>
            <person name="Bronner-Fraser M."/>
            <person name="Fujiyama A."/>
            <person name="Holland L.Z."/>
            <person name="Holland P.W.H."/>
            <person name="Satoh N."/>
            <person name="Rokhsar D.S."/>
        </authorList>
    </citation>
    <scope>NUCLEOTIDE SEQUENCE [LARGE SCALE GENOMIC DNA]</scope>
    <source>
        <strain evidence="3">S238N-H82</strain>
        <tissue evidence="3">Testes</tissue>
    </source>
</reference>
<evidence type="ECO:0000256" key="2">
    <source>
        <dbReference type="SAM" id="Phobius"/>
    </source>
</evidence>
<dbReference type="EMBL" id="GG666481">
    <property type="protein sequence ID" value="EEN65494.1"/>
    <property type="molecule type" value="Genomic_DNA"/>
</dbReference>
<dbReference type="PANTHER" id="PTHR33459">
    <property type="entry name" value="DD-GDCA PROTEIN"/>
    <property type="match status" value="1"/>
</dbReference>
<dbReference type="AlphaFoldDB" id="C3Y2D9"/>
<feature type="compositionally biased region" description="Basic and acidic residues" evidence="1">
    <location>
        <begin position="1048"/>
        <end position="1064"/>
    </location>
</feature>
<sequence length="1210" mass="129996">MPPAGEAVICSTVMMMSSSADLSYLKSPFDTNRSTPGSQNRTNAAVEPFKRRNTCLRLLVLKMAVNPMMLCGILILMVVGDCALGAPTILHNSPFVPCKEDQECGHNFKCSATSWYQVDGDFPRICVPKTPTRGESNPPAFVTNLMSPGEPGRYNLYYCYYDKECPTGGVCKWVSKLASGICLYPDSKFDFTEFAEPPQHRSAPSKVVQYCSTNDECSSGEFCLNEEWMTNLGYLDYGVCMPKGYKYGPDNFPVHFQSEPTEVQHRQGADPYQRQTLAVGNALPEMGDPNSIIYCHSDIECPSGQYCLFGAWEGLFGKFDYGVCMPRRPAAMTPCTMSSQCPQDEYCSYEGLCKSMFSNQQMASGQVAAAPQAQPVPQAQPRVHYCKSSTECTVGEYCLMRPESWKKFGSFDYGVCMPRVPGQQAIPQPPSAQNPPVNVAHARCSSFAECRTGEYCSPDGRCLPMFINQPLAAANMDPGAMGTDPSQGPSKVIYCKGNNDCPVGGKCVRGEWTQFGRFDYGVCMPKDWRPSLTGHAGGGNLMILPQSSDPRSAGNQAESIKYCSQDNQCGFGEVCLHGAWTEMGNYNYGVCMPMNTGLRSAADDATGHLRQSSDPGNGNVICTVCKDDNDCHSQDYCTAYLGSDDGLCWPRQGGPTPPKVPGSTICKQMTADSAKRCNGDRDCPVGQYCNTFLLSLSHQEGVCIPKGDAPAVVPPAQYQPVPQDDDSTLCNLCKTDQVCGSGFYCTAYLGSDDGVCWPRQGFGLLNVIPGKTVCKNGAPDLGLLLPAQAQPVATVSTPLGKVRCKLCTSSAECLSSEYCTAYKGTDQGLCWPNQGPLVPENLVPGVDLCSGSPNFRMCKTVADCNKETEYCTAYKGDDTGVCYPRLASIPSSGSSGSSAPSGSALEAQAQPVAVIGEASSLTSVTGSAFACKLCSADGECDSSEYCTAYKGSDKGLCWPKAGVPGPPNPIPGQSFCTYFGGGGDGDGGDGDGDGTKPSTEIRLCKNDNDCKVKEYCTAYLGNDKGVCWPVAVAAAQVPVAEIQFQPVDKPDSDGQGDDKPDKKPASSTLCKLCKKQDACAIDEYCTAYLGDDEGICWPKINAPAFFPGISICPVKTTTPQLCKSDSECKEDGKYCTAFMGTDWGVCFPKEGGAMYKQDQPMKFEFEALVIDPEALAKSRLKEVSSSEAESGGDDDSDYFDTDKFLQKLVV</sequence>
<accession>C3Y2D9</accession>
<keyword evidence="2" id="KW-1133">Transmembrane helix</keyword>
<keyword evidence="2" id="KW-0472">Membrane</keyword>
<keyword evidence="2" id="KW-0812">Transmembrane</keyword>
<feature type="transmembrane region" description="Helical" evidence="2">
    <location>
        <begin position="59"/>
        <end position="79"/>
    </location>
</feature>
<evidence type="ECO:0000313" key="3">
    <source>
        <dbReference type="EMBL" id="EEN65494.1"/>
    </source>
</evidence>
<organism>
    <name type="scientific">Branchiostoma floridae</name>
    <name type="common">Florida lancelet</name>
    <name type="synonym">Amphioxus</name>
    <dbReference type="NCBI Taxonomy" id="7739"/>
    <lineage>
        <taxon>Eukaryota</taxon>
        <taxon>Metazoa</taxon>
        <taxon>Chordata</taxon>
        <taxon>Cephalochordata</taxon>
        <taxon>Leptocardii</taxon>
        <taxon>Amphioxiformes</taxon>
        <taxon>Branchiostomatidae</taxon>
        <taxon>Branchiostoma</taxon>
    </lineage>
</organism>
<dbReference type="InParanoid" id="C3Y2D9"/>
<name>C3Y2D9_BRAFL</name>
<evidence type="ECO:0000256" key="1">
    <source>
        <dbReference type="SAM" id="MobiDB-lite"/>
    </source>
</evidence>
<feature type="region of interest" description="Disordered" evidence="1">
    <location>
        <begin position="1044"/>
        <end position="1066"/>
    </location>
</feature>
<protein>
    <submittedName>
        <fullName evidence="3">Uncharacterized protein</fullName>
    </submittedName>
</protein>
<dbReference type="PANTHER" id="PTHR33459:SF7">
    <property type="entry name" value="DD-GDCA PROTEIN"/>
    <property type="match status" value="1"/>
</dbReference>